<dbReference type="Proteomes" id="UP000010408">
    <property type="component" value="Unassembled WGS sequence"/>
</dbReference>
<evidence type="ECO:0000313" key="2">
    <source>
        <dbReference type="Proteomes" id="UP000010408"/>
    </source>
</evidence>
<protein>
    <submittedName>
        <fullName evidence="1">Uncharacterized protein</fullName>
    </submittedName>
</protein>
<gene>
    <name evidence="1" type="ORF">HMPREF9134_00307</name>
</gene>
<dbReference type="HOGENOM" id="CLU_2586748_0_0_10"/>
<dbReference type="AlphaFoldDB" id="L1NHA8"/>
<comment type="caution">
    <text evidence="1">The sequence shown here is derived from an EMBL/GenBank/DDBJ whole genome shotgun (WGS) entry which is preliminary data.</text>
</comment>
<accession>L1NHA8</accession>
<organism evidence="1 2">
    <name type="scientific">Porphyromonas catoniae F0037</name>
    <dbReference type="NCBI Taxonomy" id="1127696"/>
    <lineage>
        <taxon>Bacteria</taxon>
        <taxon>Pseudomonadati</taxon>
        <taxon>Bacteroidota</taxon>
        <taxon>Bacteroidia</taxon>
        <taxon>Bacteroidales</taxon>
        <taxon>Porphyromonadaceae</taxon>
        <taxon>Porphyromonas</taxon>
    </lineage>
</organism>
<name>L1NHA8_9PORP</name>
<evidence type="ECO:0000313" key="1">
    <source>
        <dbReference type="EMBL" id="EKY02763.1"/>
    </source>
</evidence>
<reference evidence="1 2" key="1">
    <citation type="submission" date="2012-05" db="EMBL/GenBank/DDBJ databases">
        <authorList>
            <person name="Weinstock G."/>
            <person name="Sodergren E."/>
            <person name="Lobos E.A."/>
            <person name="Fulton L."/>
            <person name="Fulton R."/>
            <person name="Courtney L."/>
            <person name="Fronick C."/>
            <person name="O'Laughlin M."/>
            <person name="Godfrey J."/>
            <person name="Wilson R.M."/>
            <person name="Miner T."/>
            <person name="Farmer C."/>
            <person name="Delehaunty K."/>
            <person name="Cordes M."/>
            <person name="Minx P."/>
            <person name="Tomlinson C."/>
            <person name="Chen J."/>
            <person name="Wollam A."/>
            <person name="Pepin K.H."/>
            <person name="Bhonagiri V."/>
            <person name="Zhang X."/>
            <person name="Suruliraj S."/>
            <person name="Warren W."/>
            <person name="Mitreva M."/>
            <person name="Mardis E.R."/>
            <person name="Wilson R.K."/>
        </authorList>
    </citation>
    <scope>NUCLEOTIDE SEQUENCE [LARGE SCALE GENOMIC DNA]</scope>
    <source>
        <strain evidence="1 2">F0037</strain>
    </source>
</reference>
<sequence>MTTTSPITPAIHPTLRYPRNLSRGIEGTSYEVTGIPHEGYRVYLSEGYGAGCSVGEEVWAQRWQDLLGYSREDNGCRETE</sequence>
<proteinExistence type="predicted"/>
<dbReference type="STRING" id="1127696.HMPREF9134_00307"/>
<dbReference type="PATRIC" id="fig|1127696.3.peg.258"/>
<dbReference type="EMBL" id="AMEQ01000011">
    <property type="protein sequence ID" value="EKY02763.1"/>
    <property type="molecule type" value="Genomic_DNA"/>
</dbReference>